<name>A0A8K0CFP1_IGNLU</name>
<gene>
    <name evidence="1" type="ORF">ILUMI_19710</name>
</gene>
<dbReference type="EMBL" id="VTPC01087607">
    <property type="protein sequence ID" value="KAF2886463.1"/>
    <property type="molecule type" value="Genomic_DNA"/>
</dbReference>
<evidence type="ECO:0000313" key="2">
    <source>
        <dbReference type="Proteomes" id="UP000801492"/>
    </source>
</evidence>
<protein>
    <submittedName>
        <fullName evidence="1">Uncharacterized protein</fullName>
    </submittedName>
</protein>
<comment type="caution">
    <text evidence="1">The sequence shown here is derived from an EMBL/GenBank/DDBJ whole genome shotgun (WGS) entry which is preliminary data.</text>
</comment>
<proteinExistence type="predicted"/>
<evidence type="ECO:0000313" key="1">
    <source>
        <dbReference type="EMBL" id="KAF2886463.1"/>
    </source>
</evidence>
<dbReference type="AlphaFoldDB" id="A0A8K0CFP1"/>
<keyword evidence="2" id="KW-1185">Reference proteome</keyword>
<sequence>MPKKGRPLYDKLRKIQPLITKLSKKFEDAFDLSRYLSVDENVKLQLSGVLSTYFDIMKGYLWWRECMKAESNKDDSVLDVSQKLLIDTKNVWQKESLQAISDQWLIQK</sequence>
<accession>A0A8K0CFP1</accession>
<dbReference type="Proteomes" id="UP000801492">
    <property type="component" value="Unassembled WGS sequence"/>
</dbReference>
<feature type="non-terminal residue" evidence="1">
    <location>
        <position position="1"/>
    </location>
</feature>
<organism evidence="1 2">
    <name type="scientific">Ignelater luminosus</name>
    <name type="common">Cucubano</name>
    <name type="synonym">Pyrophorus luminosus</name>
    <dbReference type="NCBI Taxonomy" id="2038154"/>
    <lineage>
        <taxon>Eukaryota</taxon>
        <taxon>Metazoa</taxon>
        <taxon>Ecdysozoa</taxon>
        <taxon>Arthropoda</taxon>
        <taxon>Hexapoda</taxon>
        <taxon>Insecta</taxon>
        <taxon>Pterygota</taxon>
        <taxon>Neoptera</taxon>
        <taxon>Endopterygota</taxon>
        <taxon>Coleoptera</taxon>
        <taxon>Polyphaga</taxon>
        <taxon>Elateriformia</taxon>
        <taxon>Elateroidea</taxon>
        <taxon>Elateridae</taxon>
        <taxon>Agrypninae</taxon>
        <taxon>Pyrophorini</taxon>
        <taxon>Ignelater</taxon>
    </lineage>
</organism>
<reference evidence="1" key="1">
    <citation type="submission" date="2019-08" db="EMBL/GenBank/DDBJ databases">
        <title>The genome of the North American firefly Photinus pyralis.</title>
        <authorList>
            <consortium name="Photinus pyralis genome working group"/>
            <person name="Fallon T.R."/>
            <person name="Sander Lower S.E."/>
            <person name="Weng J.-K."/>
        </authorList>
    </citation>
    <scope>NUCLEOTIDE SEQUENCE</scope>
    <source>
        <strain evidence="1">TRF0915ILg1</strain>
        <tissue evidence="1">Whole body</tissue>
    </source>
</reference>